<evidence type="ECO:0000256" key="1">
    <source>
        <dbReference type="ARBA" id="ARBA00010945"/>
    </source>
</evidence>
<dbReference type="CDD" id="cd01700">
    <property type="entry name" value="PolY_Pol_V_umuC"/>
    <property type="match status" value="1"/>
</dbReference>
<evidence type="ECO:0000256" key="4">
    <source>
        <dbReference type="ARBA" id="ARBA00023204"/>
    </source>
</evidence>
<dbReference type="Pfam" id="PF13438">
    <property type="entry name" value="DUF4113"/>
    <property type="match status" value="1"/>
</dbReference>
<dbReference type="Pfam" id="PF11799">
    <property type="entry name" value="IMS_C"/>
    <property type="match status" value="1"/>
</dbReference>
<keyword evidence="8" id="KW-1185">Reference proteome</keyword>
<dbReference type="Gene3D" id="1.10.150.20">
    <property type="entry name" value="5' to 3' exonuclease, C-terminal subdomain"/>
    <property type="match status" value="1"/>
</dbReference>
<dbReference type="Gene3D" id="3.40.1170.60">
    <property type="match status" value="1"/>
</dbReference>
<organism evidence="7 8">
    <name type="scientific">Rhodocytophaga rosea</name>
    <dbReference type="NCBI Taxonomy" id="2704465"/>
    <lineage>
        <taxon>Bacteria</taxon>
        <taxon>Pseudomonadati</taxon>
        <taxon>Bacteroidota</taxon>
        <taxon>Cytophagia</taxon>
        <taxon>Cytophagales</taxon>
        <taxon>Rhodocytophagaceae</taxon>
        <taxon>Rhodocytophaga</taxon>
    </lineage>
</organism>
<dbReference type="GO" id="GO:0042276">
    <property type="term" value="P:error-prone translesion synthesis"/>
    <property type="evidence" value="ECO:0007669"/>
    <property type="project" value="TreeGrafter"/>
</dbReference>
<name>A0A6C0GF77_9BACT</name>
<accession>A0A6C0GF77</accession>
<dbReference type="GO" id="GO:0009432">
    <property type="term" value="P:SOS response"/>
    <property type="evidence" value="ECO:0007669"/>
    <property type="project" value="UniProtKB-KW"/>
</dbReference>
<dbReference type="InterPro" id="IPR017961">
    <property type="entry name" value="DNA_pol_Y-fam_little_finger"/>
</dbReference>
<reference evidence="7 8" key="1">
    <citation type="submission" date="2020-01" db="EMBL/GenBank/DDBJ databases">
        <authorList>
            <person name="Kim M.K."/>
        </authorList>
    </citation>
    <scope>NUCLEOTIDE SEQUENCE [LARGE SCALE GENOMIC DNA]</scope>
    <source>
        <strain evidence="7 8">172606-1</strain>
    </source>
</reference>
<dbReference type="SUPFAM" id="SSF56672">
    <property type="entry name" value="DNA/RNA polymerases"/>
    <property type="match status" value="1"/>
</dbReference>
<dbReference type="PROSITE" id="PS50173">
    <property type="entry name" value="UMUC"/>
    <property type="match status" value="1"/>
</dbReference>
<sequence>MFGLVDANNFYASCQRVFDPSLINKPVVVLSNNDGCIVARSNEAKALGIQMGEPYFKAKPVIEKYGVKVFSSNYELYGDMSSRVMNILAELAPETEIYSIDECFLSFPQWPSQHLLSHGKTIRDRVKQWTGIPVSIGLAPTKTLAKAANKVAKKANGIQLLRETREIDTVLETMDVSDLWGVGRQYAKFLKSNNIHTALQLKHAKDGWVKKNLTIVGLRLVYELRGIPCLSLESVAPAKKAICHSRSFPKNVTLLNDLKAAVANFTARCGEKLRHQGSCAGMLQVFLHTNKFNADKPQYNSSRTIKLPVATHSTPELIHYALQALSLLYQEGYEYKKAGVIVTGIVPKNEVQLDLFDSVDRARQEILTGVTDTLNSRKGRNTVIVAEQNFPDKNTAWKMERNYLSPCYTTKWEELWMVTV</sequence>
<keyword evidence="4" id="KW-0234">DNA repair</keyword>
<evidence type="ECO:0000259" key="6">
    <source>
        <dbReference type="PROSITE" id="PS50173"/>
    </source>
</evidence>
<dbReference type="KEGG" id="rhoz:GXP67_06940"/>
<dbReference type="PANTHER" id="PTHR11076:SF34">
    <property type="entry name" value="PROTEIN UMUC"/>
    <property type="match status" value="1"/>
</dbReference>
<evidence type="ECO:0000313" key="8">
    <source>
        <dbReference type="Proteomes" id="UP000480178"/>
    </source>
</evidence>
<gene>
    <name evidence="7" type="ORF">GXP67_06940</name>
</gene>
<dbReference type="InterPro" id="IPR043502">
    <property type="entry name" value="DNA/RNA_pol_sf"/>
</dbReference>
<keyword evidence="2" id="KW-0227">DNA damage</keyword>
<dbReference type="AlphaFoldDB" id="A0A6C0GF77"/>
<feature type="domain" description="UmuC" evidence="6">
    <location>
        <begin position="2"/>
        <end position="183"/>
    </location>
</feature>
<dbReference type="Pfam" id="PF00817">
    <property type="entry name" value="IMS"/>
    <property type="match status" value="1"/>
</dbReference>
<dbReference type="InterPro" id="IPR001126">
    <property type="entry name" value="UmuC"/>
</dbReference>
<dbReference type="GO" id="GO:0003887">
    <property type="term" value="F:DNA-directed DNA polymerase activity"/>
    <property type="evidence" value="ECO:0007669"/>
    <property type="project" value="TreeGrafter"/>
</dbReference>
<dbReference type="GO" id="GO:0005829">
    <property type="term" value="C:cytosol"/>
    <property type="evidence" value="ECO:0007669"/>
    <property type="project" value="TreeGrafter"/>
</dbReference>
<keyword evidence="5" id="KW-0742">SOS response</keyword>
<dbReference type="Gene3D" id="3.30.70.270">
    <property type="match status" value="1"/>
</dbReference>
<proteinExistence type="inferred from homology"/>
<keyword evidence="3" id="KW-0741">SOS mutagenesis</keyword>
<evidence type="ECO:0000313" key="7">
    <source>
        <dbReference type="EMBL" id="QHT66413.1"/>
    </source>
</evidence>
<dbReference type="RefSeq" id="WP_162442468.1">
    <property type="nucleotide sequence ID" value="NZ_CP048222.1"/>
</dbReference>
<dbReference type="PANTHER" id="PTHR11076">
    <property type="entry name" value="DNA REPAIR POLYMERASE UMUC / TRANSFERASE FAMILY MEMBER"/>
    <property type="match status" value="1"/>
</dbReference>
<dbReference type="GO" id="GO:0003684">
    <property type="term" value="F:damaged DNA binding"/>
    <property type="evidence" value="ECO:0007669"/>
    <property type="project" value="InterPro"/>
</dbReference>
<protein>
    <submittedName>
        <fullName evidence="7">Y-family DNA polymerase</fullName>
    </submittedName>
</protein>
<dbReference type="Proteomes" id="UP000480178">
    <property type="component" value="Chromosome"/>
</dbReference>
<evidence type="ECO:0000256" key="5">
    <source>
        <dbReference type="ARBA" id="ARBA00023236"/>
    </source>
</evidence>
<dbReference type="InterPro" id="IPR043128">
    <property type="entry name" value="Rev_trsase/Diguanyl_cyclase"/>
</dbReference>
<evidence type="ECO:0000256" key="2">
    <source>
        <dbReference type="ARBA" id="ARBA00022763"/>
    </source>
</evidence>
<dbReference type="EMBL" id="CP048222">
    <property type="protein sequence ID" value="QHT66413.1"/>
    <property type="molecule type" value="Genomic_DNA"/>
</dbReference>
<evidence type="ECO:0000256" key="3">
    <source>
        <dbReference type="ARBA" id="ARBA00023199"/>
    </source>
</evidence>
<comment type="similarity">
    <text evidence="1">Belongs to the DNA polymerase type-Y family.</text>
</comment>
<dbReference type="GO" id="GO:0006281">
    <property type="term" value="P:DNA repair"/>
    <property type="evidence" value="ECO:0007669"/>
    <property type="project" value="UniProtKB-KW"/>
</dbReference>
<dbReference type="InterPro" id="IPR050116">
    <property type="entry name" value="DNA_polymerase-Y"/>
</dbReference>
<dbReference type="InterPro" id="IPR025188">
    <property type="entry name" value="DUF4113"/>
</dbReference>